<protein>
    <recommendedName>
        <fullName evidence="10">Synaptopodin 2-like protein</fullName>
    </recommendedName>
</protein>
<feature type="region of interest" description="Disordered" evidence="11">
    <location>
        <begin position="417"/>
        <end position="451"/>
    </location>
</feature>
<feature type="compositionally biased region" description="Polar residues" evidence="11">
    <location>
        <begin position="249"/>
        <end position="262"/>
    </location>
</feature>
<feature type="compositionally biased region" description="Low complexity" evidence="11">
    <location>
        <begin position="683"/>
        <end position="704"/>
    </location>
</feature>
<comment type="caution">
    <text evidence="13">The sequence shown here is derived from an EMBL/GenBank/DDBJ whole genome shotgun (WGS) entry which is preliminary data.</text>
</comment>
<feature type="domain" description="PDZ" evidence="12">
    <location>
        <begin position="5"/>
        <end position="87"/>
    </location>
</feature>
<keyword evidence="7" id="KW-0206">Cytoskeleton</keyword>
<feature type="region of interest" description="Disordered" evidence="11">
    <location>
        <begin position="1313"/>
        <end position="1340"/>
    </location>
</feature>
<keyword evidence="6" id="KW-0009">Actin-binding</keyword>
<dbReference type="CDD" id="cd10820">
    <property type="entry name" value="PDZ_SYNPO2-like"/>
    <property type="match status" value="1"/>
</dbReference>
<keyword evidence="4" id="KW-0963">Cytoplasm</keyword>
<comment type="similarity">
    <text evidence="2">Belongs to the myozenin family.</text>
</comment>
<accession>A0A498LWI1</accession>
<feature type="compositionally biased region" description="Basic and acidic residues" evidence="11">
    <location>
        <begin position="935"/>
        <end position="946"/>
    </location>
</feature>
<evidence type="ECO:0000313" key="14">
    <source>
        <dbReference type="Proteomes" id="UP000290572"/>
    </source>
</evidence>
<dbReference type="GO" id="GO:0005634">
    <property type="term" value="C:nucleus"/>
    <property type="evidence" value="ECO:0007669"/>
    <property type="project" value="TreeGrafter"/>
</dbReference>
<evidence type="ECO:0000256" key="6">
    <source>
        <dbReference type="ARBA" id="ARBA00023203"/>
    </source>
</evidence>
<evidence type="ECO:0000256" key="2">
    <source>
        <dbReference type="ARBA" id="ARBA00009126"/>
    </source>
</evidence>
<evidence type="ECO:0000256" key="8">
    <source>
        <dbReference type="ARBA" id="ARBA00038161"/>
    </source>
</evidence>
<comment type="similarity">
    <text evidence="8">Belongs to the synaptopodin family.</text>
</comment>
<dbReference type="PANTHER" id="PTHR24217">
    <property type="entry name" value="PUTATIVE-RELATED"/>
    <property type="match status" value="1"/>
</dbReference>
<evidence type="ECO:0000256" key="10">
    <source>
        <dbReference type="ARBA" id="ARBA00069693"/>
    </source>
</evidence>
<name>A0A498LWI1_LABRO</name>
<feature type="compositionally biased region" description="Low complexity" evidence="11">
    <location>
        <begin position="174"/>
        <end position="187"/>
    </location>
</feature>
<evidence type="ECO:0000259" key="12">
    <source>
        <dbReference type="PROSITE" id="PS50106"/>
    </source>
</evidence>
<dbReference type="GO" id="GO:0015629">
    <property type="term" value="C:actin cytoskeleton"/>
    <property type="evidence" value="ECO:0007669"/>
    <property type="project" value="TreeGrafter"/>
</dbReference>
<organism evidence="13 14">
    <name type="scientific">Labeo rohita</name>
    <name type="common">Indian major carp</name>
    <name type="synonym">Cyprinus rohita</name>
    <dbReference type="NCBI Taxonomy" id="84645"/>
    <lineage>
        <taxon>Eukaryota</taxon>
        <taxon>Metazoa</taxon>
        <taxon>Chordata</taxon>
        <taxon>Craniata</taxon>
        <taxon>Vertebrata</taxon>
        <taxon>Euteleostomi</taxon>
        <taxon>Actinopterygii</taxon>
        <taxon>Neopterygii</taxon>
        <taxon>Teleostei</taxon>
        <taxon>Ostariophysi</taxon>
        <taxon>Cypriniformes</taxon>
        <taxon>Cyprinidae</taxon>
        <taxon>Labeoninae</taxon>
        <taxon>Labeonini</taxon>
        <taxon>Labeo</taxon>
    </lineage>
</organism>
<dbReference type="GO" id="GO:0032233">
    <property type="term" value="P:positive regulation of actin filament bundle assembly"/>
    <property type="evidence" value="ECO:0007669"/>
    <property type="project" value="TreeGrafter"/>
</dbReference>
<feature type="compositionally biased region" description="Basic and acidic residues" evidence="11">
    <location>
        <begin position="494"/>
        <end position="503"/>
    </location>
</feature>
<feature type="region of interest" description="Disordered" evidence="11">
    <location>
        <begin position="119"/>
        <end position="200"/>
    </location>
</feature>
<dbReference type="SUPFAM" id="SSF50156">
    <property type="entry name" value="PDZ domain-like"/>
    <property type="match status" value="1"/>
</dbReference>
<gene>
    <name evidence="13" type="ORF">ROHU_031294</name>
</gene>
<proteinExistence type="evidence at protein level"/>
<dbReference type="PROSITE" id="PS50106">
    <property type="entry name" value="PDZ"/>
    <property type="match status" value="1"/>
</dbReference>
<feature type="compositionally biased region" description="Polar residues" evidence="11">
    <location>
        <begin position="504"/>
        <end position="520"/>
    </location>
</feature>
<keyword evidence="3" id="KW-0488">Methylation</keyword>
<dbReference type="STRING" id="84645.A0A498LWI1"/>
<feature type="compositionally biased region" description="Pro residues" evidence="11">
    <location>
        <begin position="1108"/>
        <end position="1127"/>
    </location>
</feature>
<dbReference type="InterPro" id="IPR001478">
    <property type="entry name" value="PDZ"/>
</dbReference>
<keyword evidence="15" id="KW-1267">Proteomics identification</keyword>
<evidence type="ECO:0000313" key="13">
    <source>
        <dbReference type="EMBL" id="RXN09627.1"/>
    </source>
</evidence>
<sequence length="1462" mass="158177">MVAEEVVVTLSGGAPWGFRLQGGAEHQKPLQVAKVRKRSKACRAGLRETDELVSINDVSCGTLSHAEAMNLIDSGRGTLHLRIKRAPAAYQSVVLVGRAPSPRIDKEYQAALRALSPPLTSKRSSVNRASLMSPTGGLEWLTSPPDSEAYYGETDSDADVAAQEKQRRQRRRSPSSSPAKSPGQASPQEEETSEMSGYESAQDVCMYPQSQSWPVSDLEGMGTQQQRVMPGVARREVVFQPAQAEWSHQAENSSENSDQSPSGAAEVDSGFQEPPTVPPPLVSPERAKEALMLASHRQMVPMVGPVDNPVDEELTITYMDKAKQASWLGNTIFMLYNMRSFTSPGEVEHEGHIYAELHRGESLQEKQVKEARSKCRTIASLLTDAPNPHSKGVLMFKKRRQRAKKYTLTCFGSVDGESYRNSEGETEDESLFPGSESELEEDGFSAAPDPTWDSGYLDVLDRRTSACVVPDRDAENSPGLNATSGKGAQLFEQQRKRAEEHKSNLVTPTAYSMPQHQGDSTLTYTPVAPVTPITSHSTSMVNGEPLVVSRTSVVLSSPGQTPMPSMAGALPEQADSSGTSSVHNRTARPFAPGCVSHRAATAPVVFRPSPAKKAASQAQAVSVANIPASFSTAGSEGKKAISTTSLYIPARPATYNGPSSVLSPSSITSGPFSPPPSNVPLYSPTYSSTSAPFSPTSSHVTPVSSPQPQPYSPPQTQAMPLCPPYHLAISAQYQPPPQAQVPAQPFSPPFTNAPGLSNAPAQAFAPATPAAHKVSFNPYISVASTTPETPNVPVAQQYTLSNSTDGISSREQRVSVPAGRTGILQDARRRGSKKPMFTAKEEKKAPTYNPELLSLVQNLDDRSRSGVEAGFESGPEEDFLNLGAEACNFMQAQRYKMPPPVAPKPAPAPEMPQMQGKGAELFARRQSRMDRYVVDKQPKSPAHPRDPSPTPSLPAHWKYSPNIRAPPPINYNPLLSPSCPPVAQRGTKAHDATKVGVKTAPGQHKQGIKALDFVSRQPYQLNSSLFSYGGGVPQNTATYQQQQNGVGMTGNSLNTPKQVPVKANRVYEIKRFSTPTPMSAPTSLTPTIIAPRSATTLGEPMWRSDVISPPPVAPRPAAPFSPPPPAPTAALPALPRISTAPVPNSVPIPHPTPGQAYSPFQAGKQFKSAPELSPLSAGVQSSGSGSSQNLRVRGIIMVCGCLIKQGETQIAAMPVSGTPAPANKRKKPSKIITDLSNISQHDQQDEEAEAAELDLGTKIKAPKDVMLEELSLMKNKGSKMFKMRQQRVEKFIVSDENLLNLQNLAPSLGCEMTAPPEPAPKPEPPQEEVNAEEEKEKRRREYVKTYVSPWERAMKGDEELKETMKLKMPGPQVHKDLPKYKSFNRTALPFGGFEKASRLVTFEPPEIKVTDEEPQPVSVLQYNICCRPSFNRTPIGWACNEEHSHIHVELENIPFDGETDDL</sequence>
<feature type="region of interest" description="Disordered" evidence="11">
    <location>
        <begin position="494"/>
        <end position="520"/>
    </location>
</feature>
<dbReference type="Pfam" id="PF00595">
    <property type="entry name" value="PDZ"/>
    <property type="match status" value="1"/>
</dbReference>
<feature type="region of interest" description="Disordered" evidence="11">
    <location>
        <begin position="1095"/>
        <end position="1132"/>
    </location>
</feature>
<comment type="subcellular location">
    <subcellularLocation>
        <location evidence="1">Cytoplasm</location>
        <location evidence="1">Cytoskeleton</location>
    </subcellularLocation>
</comment>
<evidence type="ECO:0007829" key="15">
    <source>
        <dbReference type="PeptideAtlas" id="A0A498LWI1"/>
    </source>
</evidence>
<evidence type="ECO:0000256" key="1">
    <source>
        <dbReference type="ARBA" id="ARBA00004245"/>
    </source>
</evidence>
<feature type="region of interest" description="Disordered" evidence="11">
    <location>
        <begin position="683"/>
        <end position="717"/>
    </location>
</feature>
<evidence type="ECO:0000256" key="11">
    <source>
        <dbReference type="SAM" id="MobiDB-lite"/>
    </source>
</evidence>
<dbReference type="InterPro" id="IPR051976">
    <property type="entry name" value="Synaptopodin_domain"/>
</dbReference>
<dbReference type="InterPro" id="IPR036034">
    <property type="entry name" value="PDZ_sf"/>
</dbReference>
<dbReference type="GO" id="GO:0030018">
    <property type="term" value="C:Z disc"/>
    <property type="evidence" value="ECO:0007669"/>
    <property type="project" value="InterPro"/>
</dbReference>
<keyword evidence="14" id="KW-1185">Reference proteome</keyword>
<evidence type="ECO:0000256" key="5">
    <source>
        <dbReference type="ARBA" id="ARBA00022553"/>
    </source>
</evidence>
<evidence type="ECO:0000256" key="7">
    <source>
        <dbReference type="ARBA" id="ARBA00023212"/>
    </source>
</evidence>
<feature type="compositionally biased region" description="Polar residues" evidence="11">
    <location>
        <begin position="119"/>
        <end position="133"/>
    </location>
</feature>
<dbReference type="EMBL" id="QBIY01013255">
    <property type="protein sequence ID" value="RXN09627.1"/>
    <property type="molecule type" value="Genomic_DNA"/>
</dbReference>
<dbReference type="FunFam" id="2.30.42.10:FF:000137">
    <property type="entry name" value="Synaptopodin 2-like a"/>
    <property type="match status" value="1"/>
</dbReference>
<dbReference type="Proteomes" id="UP000290572">
    <property type="component" value="Unassembled WGS sequence"/>
</dbReference>
<feature type="region of interest" description="Disordered" evidence="11">
    <location>
        <begin position="935"/>
        <end position="956"/>
    </location>
</feature>
<feature type="region of interest" description="Disordered" evidence="11">
    <location>
        <begin position="1141"/>
        <end position="1160"/>
    </location>
</feature>
<dbReference type="Pfam" id="PF05556">
    <property type="entry name" value="Calsarcin"/>
    <property type="match status" value="1"/>
</dbReference>
<dbReference type="PANTHER" id="PTHR24217:SF10">
    <property type="entry name" value="SYNAPTOPODIN 2-LIKE PROTEIN"/>
    <property type="match status" value="1"/>
</dbReference>
<evidence type="ECO:0000256" key="3">
    <source>
        <dbReference type="ARBA" id="ARBA00022481"/>
    </source>
</evidence>
<feature type="region of interest" description="Disordered" evidence="11">
    <location>
        <begin position="1165"/>
        <end position="1187"/>
    </location>
</feature>
<dbReference type="InterPro" id="IPR008438">
    <property type="entry name" value="MYOZ"/>
</dbReference>
<evidence type="ECO:0000256" key="9">
    <source>
        <dbReference type="ARBA" id="ARBA00057136"/>
    </source>
</evidence>
<reference evidence="13 14" key="1">
    <citation type="submission" date="2018-03" db="EMBL/GenBank/DDBJ databases">
        <title>Draft genome sequence of Rohu Carp (Labeo rohita).</title>
        <authorList>
            <person name="Das P."/>
            <person name="Kushwaha B."/>
            <person name="Joshi C.G."/>
            <person name="Kumar D."/>
            <person name="Nagpure N.S."/>
            <person name="Sahoo L."/>
            <person name="Das S.P."/>
            <person name="Bit A."/>
            <person name="Patnaik S."/>
            <person name="Meher P.K."/>
            <person name="Jayasankar P."/>
            <person name="Koringa P.G."/>
            <person name="Patel N.V."/>
            <person name="Hinsu A.T."/>
            <person name="Kumar R."/>
            <person name="Pandey M."/>
            <person name="Agarwal S."/>
            <person name="Srivastava S."/>
            <person name="Singh M."/>
            <person name="Iquebal M.A."/>
            <person name="Jaiswal S."/>
            <person name="Angadi U.B."/>
            <person name="Kumar N."/>
            <person name="Raza M."/>
            <person name="Shah T.M."/>
            <person name="Rai A."/>
            <person name="Jena J.K."/>
        </authorList>
    </citation>
    <scope>NUCLEOTIDE SEQUENCE [LARGE SCALE GENOMIC DNA]</scope>
    <source>
        <strain evidence="13">DASCIFA01</strain>
        <tissue evidence="13">Testis</tissue>
    </source>
</reference>
<keyword evidence="5" id="KW-0597">Phosphoprotein</keyword>
<dbReference type="SMART" id="SM00228">
    <property type="entry name" value="PDZ"/>
    <property type="match status" value="1"/>
</dbReference>
<dbReference type="GO" id="GO:0003779">
    <property type="term" value="F:actin binding"/>
    <property type="evidence" value="ECO:0007669"/>
    <property type="project" value="UniProtKB-KW"/>
</dbReference>
<comment type="function">
    <text evidence="9">Actin-associated protein that may play a role in modulating actin-based shape.</text>
</comment>
<dbReference type="Gene3D" id="2.30.42.10">
    <property type="match status" value="1"/>
</dbReference>
<evidence type="ECO:0000256" key="4">
    <source>
        <dbReference type="ARBA" id="ARBA00022490"/>
    </source>
</evidence>
<feature type="region of interest" description="Disordered" evidence="11">
    <location>
        <begin position="243"/>
        <end position="283"/>
    </location>
</feature>